<accession>A0A7N2LPS2</accession>
<dbReference type="InParanoid" id="A0A7N2LPS2"/>
<protein>
    <submittedName>
        <fullName evidence="2">Uncharacterized protein</fullName>
    </submittedName>
</protein>
<reference evidence="2 3" key="1">
    <citation type="journal article" date="2016" name="G3 (Bethesda)">
        <title>First Draft Assembly and Annotation of the Genome of a California Endemic Oak Quercus lobata Nee (Fagaceae).</title>
        <authorList>
            <person name="Sork V.L."/>
            <person name="Fitz-Gibbon S.T."/>
            <person name="Puiu D."/>
            <person name="Crepeau M."/>
            <person name="Gugger P.F."/>
            <person name="Sherman R."/>
            <person name="Stevens K."/>
            <person name="Langley C.H."/>
            <person name="Pellegrini M."/>
            <person name="Salzberg S.L."/>
        </authorList>
    </citation>
    <scope>NUCLEOTIDE SEQUENCE [LARGE SCALE GENOMIC DNA]</scope>
    <source>
        <strain evidence="2 3">cv. SW786</strain>
    </source>
</reference>
<dbReference type="EMBL" id="LRBV02000005">
    <property type="status" value="NOT_ANNOTATED_CDS"/>
    <property type="molecule type" value="Genomic_DNA"/>
</dbReference>
<feature type="compositionally biased region" description="Polar residues" evidence="1">
    <location>
        <begin position="44"/>
        <end position="53"/>
    </location>
</feature>
<dbReference type="Gramene" id="QL05p056936:mrna">
    <property type="protein sequence ID" value="QL05p056936:mrna:CDS:1"/>
    <property type="gene ID" value="QL05p056936"/>
</dbReference>
<feature type="compositionally biased region" description="Basic and acidic residues" evidence="1">
    <location>
        <begin position="60"/>
        <end position="69"/>
    </location>
</feature>
<reference evidence="2" key="2">
    <citation type="submission" date="2021-01" db="UniProtKB">
        <authorList>
            <consortium name="EnsemblPlants"/>
        </authorList>
    </citation>
    <scope>IDENTIFICATION</scope>
</reference>
<dbReference type="AlphaFoldDB" id="A0A7N2LPS2"/>
<name>A0A7N2LPS2_QUELO</name>
<proteinExistence type="predicted"/>
<feature type="region of interest" description="Disordered" evidence="1">
    <location>
        <begin position="17"/>
        <end position="102"/>
    </location>
</feature>
<evidence type="ECO:0000313" key="2">
    <source>
        <dbReference type="EnsemblPlants" id="QL05p056936:mrna:CDS:1"/>
    </source>
</evidence>
<organism evidence="2 3">
    <name type="scientific">Quercus lobata</name>
    <name type="common">Valley oak</name>
    <dbReference type="NCBI Taxonomy" id="97700"/>
    <lineage>
        <taxon>Eukaryota</taxon>
        <taxon>Viridiplantae</taxon>
        <taxon>Streptophyta</taxon>
        <taxon>Embryophyta</taxon>
        <taxon>Tracheophyta</taxon>
        <taxon>Spermatophyta</taxon>
        <taxon>Magnoliopsida</taxon>
        <taxon>eudicotyledons</taxon>
        <taxon>Gunneridae</taxon>
        <taxon>Pentapetalae</taxon>
        <taxon>rosids</taxon>
        <taxon>fabids</taxon>
        <taxon>Fagales</taxon>
        <taxon>Fagaceae</taxon>
        <taxon>Quercus</taxon>
    </lineage>
</organism>
<feature type="compositionally biased region" description="Low complexity" evidence="1">
    <location>
        <begin position="82"/>
        <end position="95"/>
    </location>
</feature>
<dbReference type="EnsemblPlants" id="QL05p056936:mrna">
    <property type="protein sequence ID" value="QL05p056936:mrna:CDS:1"/>
    <property type="gene ID" value="QL05p056936"/>
</dbReference>
<evidence type="ECO:0000313" key="3">
    <source>
        <dbReference type="Proteomes" id="UP000594261"/>
    </source>
</evidence>
<keyword evidence="3" id="KW-1185">Reference proteome</keyword>
<dbReference type="Proteomes" id="UP000594261">
    <property type="component" value="Chromosome 5"/>
</dbReference>
<evidence type="ECO:0000256" key="1">
    <source>
        <dbReference type="SAM" id="MobiDB-lite"/>
    </source>
</evidence>
<sequence length="102" mass="11298">MIWSLFSRSIMLQSLVPQSPVSNMNPKHVDHDDSSGDETTTTTKCRNLSNEASVSGKKALVKELHHDENESSASPWKILTMPPISSSKSPISPLPTLLRRKE</sequence>